<proteinExistence type="predicted"/>
<sequence>MQIPSLLPTVEQLKGIDSMLCYLKEAIGKDRHLRIKDTMAVSRELKILIATAQRSGIIEGMLIKEVLDTEGNSKCDNLVYIYVANHKTGSLQAAIIYLDVEIYFYLVTMITTVLPLLSSISDISSRDEKNCHVFQTWTSDRLRTSSITTCLRSGLKHFGIHDPDACPTNYRKAASTLISMHKPSMQESLSQFMCHARSTTERHYRHHVSHRGLSSGFNELEKCQALPSNDDFSTTSEKSLSNRSSKPTTQMVTHSDNVTEQINEPKSSNAV</sequence>
<reference evidence="2 3" key="1">
    <citation type="journal article" date="2023" name="BMC Biol.">
        <title>The compact genome of the sponge Oopsacas minuta (Hexactinellida) is lacking key metazoan core genes.</title>
        <authorList>
            <person name="Santini S."/>
            <person name="Schenkelaars Q."/>
            <person name="Jourda C."/>
            <person name="Duchesne M."/>
            <person name="Belahbib H."/>
            <person name="Rocher C."/>
            <person name="Selva M."/>
            <person name="Riesgo A."/>
            <person name="Vervoort M."/>
            <person name="Leys S.P."/>
            <person name="Kodjabachian L."/>
            <person name="Le Bivic A."/>
            <person name="Borchiellini C."/>
            <person name="Claverie J.M."/>
            <person name="Renard E."/>
        </authorList>
    </citation>
    <scope>NUCLEOTIDE SEQUENCE [LARGE SCALE GENOMIC DNA]</scope>
    <source>
        <strain evidence="2">SPO-2</strain>
    </source>
</reference>
<dbReference type="AlphaFoldDB" id="A0AAV7KFS3"/>
<dbReference type="InterPro" id="IPR011010">
    <property type="entry name" value="DNA_brk_join_enz"/>
</dbReference>
<protein>
    <submittedName>
        <fullName evidence="2">Uncharacterized protein</fullName>
    </submittedName>
</protein>
<evidence type="ECO:0000313" key="3">
    <source>
        <dbReference type="Proteomes" id="UP001165289"/>
    </source>
</evidence>
<keyword evidence="3" id="KW-1185">Reference proteome</keyword>
<accession>A0AAV7KFS3</accession>
<evidence type="ECO:0000256" key="1">
    <source>
        <dbReference type="SAM" id="MobiDB-lite"/>
    </source>
</evidence>
<dbReference type="EMBL" id="JAKMXF010000052">
    <property type="protein sequence ID" value="KAI6659735.1"/>
    <property type="molecule type" value="Genomic_DNA"/>
</dbReference>
<comment type="caution">
    <text evidence="2">The sequence shown here is derived from an EMBL/GenBank/DDBJ whole genome shotgun (WGS) entry which is preliminary data.</text>
</comment>
<dbReference type="SUPFAM" id="SSF56349">
    <property type="entry name" value="DNA breaking-rejoining enzymes"/>
    <property type="match status" value="1"/>
</dbReference>
<organism evidence="2 3">
    <name type="scientific">Oopsacas minuta</name>
    <dbReference type="NCBI Taxonomy" id="111878"/>
    <lineage>
        <taxon>Eukaryota</taxon>
        <taxon>Metazoa</taxon>
        <taxon>Porifera</taxon>
        <taxon>Hexactinellida</taxon>
        <taxon>Hexasterophora</taxon>
        <taxon>Lyssacinosida</taxon>
        <taxon>Leucopsacidae</taxon>
        <taxon>Oopsacas</taxon>
    </lineage>
</organism>
<dbReference type="GO" id="GO:0003677">
    <property type="term" value="F:DNA binding"/>
    <property type="evidence" value="ECO:0007669"/>
    <property type="project" value="InterPro"/>
</dbReference>
<gene>
    <name evidence="2" type="ORF">LOD99_10704</name>
</gene>
<dbReference type="Proteomes" id="UP001165289">
    <property type="component" value="Unassembled WGS sequence"/>
</dbReference>
<name>A0AAV7KFS3_9METZ</name>
<evidence type="ECO:0000313" key="2">
    <source>
        <dbReference type="EMBL" id="KAI6659735.1"/>
    </source>
</evidence>
<feature type="region of interest" description="Disordered" evidence="1">
    <location>
        <begin position="228"/>
        <end position="271"/>
    </location>
</feature>